<dbReference type="GO" id="GO:0032259">
    <property type="term" value="P:methylation"/>
    <property type="evidence" value="ECO:0007669"/>
    <property type="project" value="UniProtKB-KW"/>
</dbReference>
<dbReference type="Proteomes" id="UP001056455">
    <property type="component" value="Chromosome"/>
</dbReference>
<sequence length="311" mass="34496">MAAEVLSHWWLRAAAQGALAAAPGASALNDALRRRRRSTFLTQDYFLSKWHHVIQHLHALGNPGGVALQRTRAIEIGTGWFPIVPLGLAVHGGTVVTVDVGNHLEPHRVRLAMQMLSDLESAGQITVGAPEHLARLRSLLHAPADTPVPELLEPLGIHPRIADARDLSDLPETHGANLLVSNNTLEHIPAETLRGIFAEFRRIGSGDARMSHYIDLADHYAGHDPRINELHFLTLSPRRWRLVNNRLGYQNRLQIGDYRQLLTETGWRVTTESLTRRKATTLAGLTLVPPFDTTPVKELLVVKAHLVTRRA</sequence>
<reference evidence="1" key="1">
    <citation type="submission" date="2022-06" db="EMBL/GenBank/DDBJ databases">
        <title>Ornithinimicrobium HY1793.</title>
        <authorList>
            <person name="Huang Y."/>
        </authorList>
    </citation>
    <scope>NUCLEOTIDE SEQUENCE</scope>
    <source>
        <strain evidence="1">HY1793</strain>
    </source>
</reference>
<keyword evidence="2" id="KW-1185">Reference proteome</keyword>
<protein>
    <submittedName>
        <fullName evidence="1">Class I SAM-dependent methyltransferase</fullName>
    </submittedName>
</protein>
<dbReference type="RefSeq" id="WP_252591537.1">
    <property type="nucleotide sequence ID" value="NZ_CP099489.1"/>
</dbReference>
<dbReference type="SUPFAM" id="SSF53335">
    <property type="entry name" value="S-adenosyl-L-methionine-dependent methyltransferases"/>
    <property type="match status" value="1"/>
</dbReference>
<evidence type="ECO:0000313" key="1">
    <source>
        <dbReference type="EMBL" id="USQ78742.1"/>
    </source>
</evidence>
<organism evidence="1 2">
    <name type="scientific">Ornithinimicrobium faecis</name>
    <dbReference type="NCBI Taxonomy" id="2934158"/>
    <lineage>
        <taxon>Bacteria</taxon>
        <taxon>Bacillati</taxon>
        <taxon>Actinomycetota</taxon>
        <taxon>Actinomycetes</taxon>
        <taxon>Micrococcales</taxon>
        <taxon>Ornithinimicrobiaceae</taxon>
        <taxon>Ornithinimicrobium</taxon>
    </lineage>
</organism>
<dbReference type="Gene3D" id="3.40.50.150">
    <property type="entry name" value="Vaccinia Virus protein VP39"/>
    <property type="match status" value="1"/>
</dbReference>
<evidence type="ECO:0000313" key="2">
    <source>
        <dbReference type="Proteomes" id="UP001056455"/>
    </source>
</evidence>
<keyword evidence="1" id="KW-0808">Transferase</keyword>
<name>A0ABY4YPP1_9MICO</name>
<dbReference type="EMBL" id="CP099489">
    <property type="protein sequence ID" value="USQ78742.1"/>
    <property type="molecule type" value="Genomic_DNA"/>
</dbReference>
<dbReference type="GO" id="GO:0008168">
    <property type="term" value="F:methyltransferase activity"/>
    <property type="evidence" value="ECO:0007669"/>
    <property type="project" value="UniProtKB-KW"/>
</dbReference>
<accession>A0ABY4YPP1</accession>
<proteinExistence type="predicted"/>
<gene>
    <name evidence="1" type="ORF">NF556_14045</name>
</gene>
<keyword evidence="1" id="KW-0489">Methyltransferase</keyword>
<dbReference type="InterPro" id="IPR029063">
    <property type="entry name" value="SAM-dependent_MTases_sf"/>
</dbReference>